<comment type="caution">
    <text evidence="3">The sequence shown here is derived from an EMBL/GenBank/DDBJ whole genome shotgun (WGS) entry which is preliminary data.</text>
</comment>
<feature type="domain" description="Peptidoglycan binding-like" evidence="2">
    <location>
        <begin position="126"/>
        <end position="181"/>
    </location>
</feature>
<feature type="domain" description="Peptidoglycan binding-like" evidence="2">
    <location>
        <begin position="60"/>
        <end position="113"/>
    </location>
</feature>
<evidence type="ECO:0000313" key="4">
    <source>
        <dbReference type="Proteomes" id="UP000579647"/>
    </source>
</evidence>
<proteinExistence type="predicted"/>
<dbReference type="Proteomes" id="UP000579647">
    <property type="component" value="Unassembled WGS sequence"/>
</dbReference>
<dbReference type="InterPro" id="IPR002477">
    <property type="entry name" value="Peptidoglycan-bd-like"/>
</dbReference>
<organism evidence="3 4">
    <name type="scientific">Nocardiopsis metallicus</name>
    <dbReference type="NCBI Taxonomy" id="179819"/>
    <lineage>
        <taxon>Bacteria</taxon>
        <taxon>Bacillati</taxon>
        <taxon>Actinomycetota</taxon>
        <taxon>Actinomycetes</taxon>
        <taxon>Streptosporangiales</taxon>
        <taxon>Nocardiopsidaceae</taxon>
        <taxon>Nocardiopsis</taxon>
    </lineage>
</organism>
<dbReference type="RefSeq" id="WP_184368272.1">
    <property type="nucleotide sequence ID" value="NZ_BAAAKM010000091.1"/>
</dbReference>
<evidence type="ECO:0000259" key="2">
    <source>
        <dbReference type="Pfam" id="PF01471"/>
    </source>
</evidence>
<feature type="signal peptide" evidence="1">
    <location>
        <begin position="1"/>
        <end position="30"/>
    </location>
</feature>
<evidence type="ECO:0000256" key="1">
    <source>
        <dbReference type="SAM" id="SignalP"/>
    </source>
</evidence>
<sequence length="191" mass="19979">MSSARGITTLIASGAVVAGVGLAGAPAALADGPNTPPEVVAAIEAASWPVLSEGDSRWEVSVVKFMLFDFGYLDVVHADEHFDERLTAAVEDYQTDQGLTADGVVGRPTWEALAEDLGLVRRGDENNLVKAVQTALISGYGYDLLLDGRFGPATDGAVREFQGVRGIDADGVVGPITFQALMTPDDVSVDD</sequence>
<dbReference type="InterPro" id="IPR036366">
    <property type="entry name" value="PGBDSf"/>
</dbReference>
<dbReference type="InterPro" id="IPR036365">
    <property type="entry name" value="PGBD-like_sf"/>
</dbReference>
<protein>
    <submittedName>
        <fullName evidence="3">Peptidoglycan hydrolase-like protein with peptidoglycan-binding domain</fullName>
    </submittedName>
</protein>
<name>A0A840WGK4_9ACTN</name>
<evidence type="ECO:0000313" key="3">
    <source>
        <dbReference type="EMBL" id="MBB5494583.1"/>
    </source>
</evidence>
<keyword evidence="4" id="KW-1185">Reference proteome</keyword>
<accession>A0A840WGK4</accession>
<gene>
    <name evidence="3" type="ORF">HNR07_005720</name>
</gene>
<dbReference type="AlphaFoldDB" id="A0A840WGK4"/>
<dbReference type="Gene3D" id="1.10.101.10">
    <property type="entry name" value="PGBD-like superfamily/PGBD"/>
    <property type="match status" value="2"/>
</dbReference>
<dbReference type="SUPFAM" id="SSF47090">
    <property type="entry name" value="PGBD-like"/>
    <property type="match status" value="2"/>
</dbReference>
<reference evidence="3 4" key="1">
    <citation type="submission" date="2020-08" db="EMBL/GenBank/DDBJ databases">
        <title>Sequencing the genomes of 1000 actinobacteria strains.</title>
        <authorList>
            <person name="Klenk H.-P."/>
        </authorList>
    </citation>
    <scope>NUCLEOTIDE SEQUENCE [LARGE SCALE GENOMIC DNA]</scope>
    <source>
        <strain evidence="3 4">DSM 44598</strain>
    </source>
</reference>
<dbReference type="EMBL" id="JACHDO010000001">
    <property type="protein sequence ID" value="MBB5494583.1"/>
    <property type="molecule type" value="Genomic_DNA"/>
</dbReference>
<dbReference type="GO" id="GO:0016787">
    <property type="term" value="F:hydrolase activity"/>
    <property type="evidence" value="ECO:0007669"/>
    <property type="project" value="UniProtKB-KW"/>
</dbReference>
<dbReference type="Pfam" id="PF01471">
    <property type="entry name" value="PG_binding_1"/>
    <property type="match status" value="2"/>
</dbReference>
<feature type="chain" id="PRO_5032411637" evidence="1">
    <location>
        <begin position="31"/>
        <end position="191"/>
    </location>
</feature>
<keyword evidence="1" id="KW-0732">Signal</keyword>
<keyword evidence="3" id="KW-0378">Hydrolase</keyword>